<dbReference type="RefSeq" id="WP_126991665.1">
    <property type="nucleotide sequence ID" value="NZ_JTFC01000041.1"/>
</dbReference>
<dbReference type="OrthoDB" id="2964295at2"/>
<evidence type="ECO:0000259" key="1">
    <source>
        <dbReference type="Pfam" id="PF12867"/>
    </source>
</evidence>
<sequence>MINTLIEHQRLSITFAETLQRLSDDDWRRKIALNKWSIAEIMGHFRFWDAFLLTKRLPFFFTTQQFEPSPNVDLINEQSAAYARVTEKDKVLAEFIIHRQQIVEQLLQFSPQQWEKMLKIGDTELTVLHYFIISSQNPPPSRNVVRREGMNANPMILPVLIC</sequence>
<dbReference type="Gene3D" id="1.20.120.450">
    <property type="entry name" value="dinb family like domain"/>
    <property type="match status" value="1"/>
</dbReference>
<dbReference type="InterPro" id="IPR024775">
    <property type="entry name" value="DinB-like"/>
</dbReference>
<reference evidence="2 3" key="1">
    <citation type="submission" date="2014-11" db="EMBL/GenBank/DDBJ databases">
        <title>Genome sequence and analysis of novel Kurthia sp.</title>
        <authorList>
            <person name="Lawson J.N."/>
            <person name="Gonzalez J.E."/>
            <person name="Rinauldi L."/>
            <person name="Xuan Z."/>
            <person name="Firman A."/>
            <person name="Shaddox L."/>
            <person name="Trudeau A."/>
            <person name="Shah S."/>
            <person name="Reiman D."/>
        </authorList>
    </citation>
    <scope>NUCLEOTIDE SEQUENCE [LARGE SCALE GENOMIC DNA]</scope>
    <source>
        <strain evidence="2 3">3B1D</strain>
    </source>
</reference>
<proteinExistence type="predicted"/>
<gene>
    <name evidence="2" type="ORF">QI30_16345</name>
</gene>
<comment type="caution">
    <text evidence="2">The sequence shown here is derived from an EMBL/GenBank/DDBJ whole genome shotgun (WGS) entry which is preliminary data.</text>
</comment>
<dbReference type="AlphaFoldDB" id="A0A433RR67"/>
<keyword evidence="3" id="KW-1185">Reference proteome</keyword>
<dbReference type="Pfam" id="PF12867">
    <property type="entry name" value="DinB_2"/>
    <property type="match status" value="1"/>
</dbReference>
<dbReference type="Proteomes" id="UP000288623">
    <property type="component" value="Unassembled WGS sequence"/>
</dbReference>
<feature type="domain" description="DinB-like" evidence="1">
    <location>
        <begin position="15"/>
        <end position="129"/>
    </location>
</feature>
<evidence type="ECO:0000313" key="3">
    <source>
        <dbReference type="Proteomes" id="UP000288623"/>
    </source>
</evidence>
<accession>A0A433RR67</accession>
<dbReference type="EMBL" id="JTFC01000041">
    <property type="protein sequence ID" value="RUS53114.1"/>
    <property type="molecule type" value="Genomic_DNA"/>
</dbReference>
<organism evidence="2 3">
    <name type="scientific">Candidatus Kurthia intestinigallinarum</name>
    <dbReference type="NCBI Taxonomy" id="1562256"/>
    <lineage>
        <taxon>Bacteria</taxon>
        <taxon>Bacillati</taxon>
        <taxon>Bacillota</taxon>
        <taxon>Bacilli</taxon>
        <taxon>Bacillales</taxon>
        <taxon>Caryophanaceae</taxon>
        <taxon>Kurthia</taxon>
    </lineage>
</organism>
<evidence type="ECO:0000313" key="2">
    <source>
        <dbReference type="EMBL" id="RUS53114.1"/>
    </source>
</evidence>
<dbReference type="InterPro" id="IPR034660">
    <property type="entry name" value="DinB/YfiT-like"/>
</dbReference>
<name>A0A433RR67_9BACL</name>
<protein>
    <recommendedName>
        <fullName evidence="1">DinB-like domain-containing protein</fullName>
    </recommendedName>
</protein>
<dbReference type="SUPFAM" id="SSF109854">
    <property type="entry name" value="DinB/YfiT-like putative metalloenzymes"/>
    <property type="match status" value="1"/>
</dbReference>